<keyword evidence="1" id="KW-0472">Membrane</keyword>
<sequence>MSRVLAVLVALGVHLFTFAFAAIGVALIAAAPGFLPAWLLGVFLIAVGVMLRPRLGRVPRDADVLPEDKAPFLYALAARVAAEAGVPRPLVAVHDLGLGATYERVGLRRRPVLTIGLPVWLALSPSLRVALLATACAQDRLDDGVIVGGAKATLAEVKVALFGLGANEVRQRAHLEMAMTLGAWAPKTSYETAGWLGRMLGWIVGWPAVVAEAVLNRLTRAGTARAEAGIAATAAAVAGPDAIAELAEVITSRSYLAPMQAAALRGEDVTAIRRAALDRAAVREMTSGDPGPPLAVLTESEHVDQELRTHYERAVRGLGLLS</sequence>
<dbReference type="EMBL" id="SZQA01000058">
    <property type="protein sequence ID" value="TKK80647.1"/>
    <property type="molecule type" value="Genomic_DNA"/>
</dbReference>
<evidence type="ECO:0000256" key="1">
    <source>
        <dbReference type="SAM" id="Phobius"/>
    </source>
</evidence>
<keyword evidence="1" id="KW-1133">Transmembrane helix</keyword>
<gene>
    <name evidence="2" type="ORF">FDA94_35960</name>
</gene>
<comment type="caution">
    <text evidence="2">The sequence shown here is derived from an EMBL/GenBank/DDBJ whole genome shotgun (WGS) entry which is preliminary data.</text>
</comment>
<feature type="transmembrane region" description="Helical" evidence="1">
    <location>
        <begin position="31"/>
        <end position="51"/>
    </location>
</feature>
<evidence type="ECO:0000313" key="3">
    <source>
        <dbReference type="Proteomes" id="UP000308705"/>
    </source>
</evidence>
<evidence type="ECO:0000313" key="2">
    <source>
        <dbReference type="EMBL" id="TKK80647.1"/>
    </source>
</evidence>
<organism evidence="2 3">
    <name type="scientific">Herbidospora galbida</name>
    <dbReference type="NCBI Taxonomy" id="2575442"/>
    <lineage>
        <taxon>Bacteria</taxon>
        <taxon>Bacillati</taxon>
        <taxon>Actinomycetota</taxon>
        <taxon>Actinomycetes</taxon>
        <taxon>Streptosporangiales</taxon>
        <taxon>Streptosporangiaceae</taxon>
        <taxon>Herbidospora</taxon>
    </lineage>
</organism>
<proteinExistence type="predicted"/>
<accession>A0A4U3M0J0</accession>
<dbReference type="AlphaFoldDB" id="A0A4U3M0J0"/>
<evidence type="ECO:0008006" key="4">
    <source>
        <dbReference type="Google" id="ProtNLM"/>
    </source>
</evidence>
<reference evidence="2 3" key="1">
    <citation type="submission" date="2019-04" db="EMBL/GenBank/DDBJ databases">
        <title>Herbidospora sp. NEAU-GS14.nov., a novel actinomycete isolated from soil.</title>
        <authorList>
            <person name="Han L."/>
        </authorList>
    </citation>
    <scope>NUCLEOTIDE SEQUENCE [LARGE SCALE GENOMIC DNA]</scope>
    <source>
        <strain evidence="2 3">NEAU-GS14</strain>
    </source>
</reference>
<dbReference type="OrthoDB" id="7870694at2"/>
<dbReference type="Proteomes" id="UP000308705">
    <property type="component" value="Unassembled WGS sequence"/>
</dbReference>
<keyword evidence="1" id="KW-0812">Transmembrane</keyword>
<dbReference type="RefSeq" id="WP_137251492.1">
    <property type="nucleotide sequence ID" value="NZ_SZQA01000058.1"/>
</dbReference>
<protein>
    <recommendedName>
        <fullName evidence="4">Peptidase M48 domain-containing protein</fullName>
    </recommendedName>
</protein>
<keyword evidence="3" id="KW-1185">Reference proteome</keyword>
<name>A0A4U3M0J0_9ACTN</name>